<dbReference type="InterPro" id="IPR004827">
    <property type="entry name" value="bZIP"/>
</dbReference>
<dbReference type="Pfam" id="PF00170">
    <property type="entry name" value="bZIP_1"/>
    <property type="match status" value="1"/>
</dbReference>
<name>A0A2A6D2Q3_PRIPA</name>
<dbReference type="PROSITE" id="PS50217">
    <property type="entry name" value="BZIP"/>
    <property type="match status" value="1"/>
</dbReference>
<evidence type="ECO:0000313" key="2">
    <source>
        <dbReference type="Proteomes" id="UP000005239"/>
    </source>
</evidence>
<protein>
    <submittedName>
        <fullName evidence="1">BZIP domain-containing protein</fullName>
    </submittedName>
</protein>
<dbReference type="SMART" id="SM00338">
    <property type="entry name" value="BRLZ"/>
    <property type="match status" value="1"/>
</dbReference>
<dbReference type="Proteomes" id="UP000005239">
    <property type="component" value="Unassembled WGS sequence"/>
</dbReference>
<proteinExistence type="predicted"/>
<dbReference type="PANTHER" id="PTHR46542:SF1">
    <property type="entry name" value="X-BOX BINDING PROTEIN 1"/>
    <property type="match status" value="1"/>
</dbReference>
<dbReference type="GO" id="GO:0000977">
    <property type="term" value="F:RNA polymerase II transcription regulatory region sequence-specific DNA binding"/>
    <property type="evidence" value="ECO:0000318"/>
    <property type="project" value="GO_Central"/>
</dbReference>
<dbReference type="Gene3D" id="1.20.5.170">
    <property type="match status" value="1"/>
</dbReference>
<dbReference type="OrthoDB" id="20960at2759"/>
<gene>
    <name evidence="1" type="primary">WBGene00110268</name>
</gene>
<evidence type="ECO:0000313" key="1">
    <source>
        <dbReference type="EnsemblMetazoa" id="PPA20714.1"/>
    </source>
</evidence>
<keyword evidence="2" id="KW-1185">Reference proteome</keyword>
<dbReference type="GO" id="GO:0000981">
    <property type="term" value="F:DNA-binding transcription factor activity, RNA polymerase II-specific"/>
    <property type="evidence" value="ECO:0000318"/>
    <property type="project" value="GO_Central"/>
</dbReference>
<dbReference type="PANTHER" id="PTHR46542">
    <property type="entry name" value="X-BOX BINDING PROTEIN 1"/>
    <property type="match status" value="1"/>
</dbReference>
<sequence>MMIKLGAAHIRIDPLELLKPTPITRPKHRARLHSLTPEEKLARRKIKNRAAAQRARDRRKDLTFGLEYCVKDLVNETKRLKEENKKLKEDAAARRAQCTLTYTTHLSYPPRTVVTPLGSAASICELQQRAQGVATVSSRRKCLD</sequence>
<organism evidence="1 2">
    <name type="scientific">Pristionchus pacificus</name>
    <name type="common">Parasitic nematode worm</name>
    <dbReference type="NCBI Taxonomy" id="54126"/>
    <lineage>
        <taxon>Eukaryota</taxon>
        <taxon>Metazoa</taxon>
        <taxon>Ecdysozoa</taxon>
        <taxon>Nematoda</taxon>
        <taxon>Chromadorea</taxon>
        <taxon>Rhabditida</taxon>
        <taxon>Rhabditina</taxon>
        <taxon>Diplogasteromorpha</taxon>
        <taxon>Diplogasteroidea</taxon>
        <taxon>Neodiplogasteridae</taxon>
        <taxon>Pristionchus</taxon>
    </lineage>
</organism>
<dbReference type="GO" id="GO:0005634">
    <property type="term" value="C:nucleus"/>
    <property type="evidence" value="ECO:0000318"/>
    <property type="project" value="GO_Central"/>
</dbReference>
<dbReference type="InterPro" id="IPR052470">
    <property type="entry name" value="ER_Stress-Reg_TF"/>
</dbReference>
<accession>A0A2A6D2Q3</accession>
<dbReference type="PROSITE" id="PS00036">
    <property type="entry name" value="BZIP_BASIC"/>
    <property type="match status" value="1"/>
</dbReference>
<dbReference type="SUPFAM" id="SSF57959">
    <property type="entry name" value="Leucine zipper domain"/>
    <property type="match status" value="1"/>
</dbReference>
<reference evidence="1" key="2">
    <citation type="submission" date="2022-06" db="UniProtKB">
        <authorList>
            <consortium name="EnsemblMetazoa"/>
        </authorList>
    </citation>
    <scope>IDENTIFICATION</scope>
    <source>
        <strain evidence="1">PS312</strain>
    </source>
</reference>
<dbReference type="EnsemblMetazoa" id="PPA20714.1">
    <property type="protein sequence ID" value="PPA20714.1"/>
    <property type="gene ID" value="WBGene00110268"/>
</dbReference>
<dbReference type="AlphaFoldDB" id="A0A2A6D2Q3"/>
<dbReference type="InterPro" id="IPR046347">
    <property type="entry name" value="bZIP_sf"/>
</dbReference>
<reference evidence="2" key="1">
    <citation type="journal article" date="2008" name="Nat. Genet.">
        <title>The Pristionchus pacificus genome provides a unique perspective on nematode lifestyle and parasitism.</title>
        <authorList>
            <person name="Dieterich C."/>
            <person name="Clifton S.W."/>
            <person name="Schuster L.N."/>
            <person name="Chinwalla A."/>
            <person name="Delehaunty K."/>
            <person name="Dinkelacker I."/>
            <person name="Fulton L."/>
            <person name="Fulton R."/>
            <person name="Godfrey J."/>
            <person name="Minx P."/>
            <person name="Mitreva M."/>
            <person name="Roeseler W."/>
            <person name="Tian H."/>
            <person name="Witte H."/>
            <person name="Yang S.P."/>
            <person name="Wilson R.K."/>
            <person name="Sommer R.J."/>
        </authorList>
    </citation>
    <scope>NUCLEOTIDE SEQUENCE [LARGE SCALE GENOMIC DNA]</scope>
    <source>
        <strain evidence="2">PS312</strain>
    </source>
</reference>
<accession>A0A8R1UEQ8</accession>